<reference evidence="1 2" key="1">
    <citation type="submission" date="2021-10" db="EMBL/GenBank/DDBJ databases">
        <authorList>
            <person name="Lavering E.D."/>
            <person name="James R."/>
            <person name="Fairhom J.D."/>
            <person name="Ogilvie B.H."/>
            <person name="Thurgood T.L."/>
            <person name="Robison R.A."/>
            <person name="Grose J.H."/>
        </authorList>
    </citation>
    <scope>NUCLEOTIDE SEQUENCE [LARGE SCALE GENOMIC DNA]</scope>
</reference>
<evidence type="ECO:0000313" key="1">
    <source>
        <dbReference type="EMBL" id="UGO46107.1"/>
    </source>
</evidence>
<evidence type="ECO:0000313" key="2">
    <source>
        <dbReference type="Proteomes" id="UP000827751"/>
    </source>
</evidence>
<organism evidence="1 2">
    <name type="scientific">Bacillus phage vB_BanS_Chewbecca</name>
    <dbReference type="NCBI Taxonomy" id="2894786"/>
    <lineage>
        <taxon>Viruses</taxon>
        <taxon>Duplodnaviria</taxon>
        <taxon>Heunggongvirae</taxon>
        <taxon>Uroviricota</taxon>
        <taxon>Caudoviricetes</taxon>
        <taxon>Joanripponvirinae</taxon>
        <taxon>Tsamsavirus</taxon>
        <taxon>Tsamsavirus chewbecca</taxon>
    </lineage>
</organism>
<dbReference type="Proteomes" id="UP000827751">
    <property type="component" value="Segment"/>
</dbReference>
<keyword evidence="2" id="KW-1185">Reference proteome</keyword>
<sequence length="121" mass="14222">MTREIHSWYTKYKKTKGVLLMTKQYVKVLDTVSEDSLNYLKNYVDVDKPIELCGITLSQYSNPMYLVKLDRPRDVELSFNDSLWVRLLGNKPQGYYLKNSLEYALFHACHFETIDENGVTE</sequence>
<protein>
    <submittedName>
        <fullName evidence="1">Uncharacterized protein</fullName>
    </submittedName>
</protein>
<accession>A0AAE8YP45</accession>
<name>A0AAE8YP45_9CAUD</name>
<gene>
    <name evidence="1" type="ORF">CHEWBECCA_24</name>
</gene>
<dbReference type="EMBL" id="OK499972">
    <property type="protein sequence ID" value="UGO46107.1"/>
    <property type="molecule type" value="Genomic_DNA"/>
</dbReference>
<proteinExistence type="predicted"/>